<feature type="region of interest" description="Disordered" evidence="1">
    <location>
        <begin position="220"/>
        <end position="245"/>
    </location>
</feature>
<feature type="region of interest" description="Disordered" evidence="1">
    <location>
        <begin position="136"/>
        <end position="201"/>
    </location>
</feature>
<sequence length="922" mass="101402">MKRQRSTTPPKGSSSKKTAKPTTPRSATSTPTPASGRTPSARRNSTNSNSSNNQDRVSYTKWKQQQSHDYNTHQFLDASASVHAGLFGARRLPEIKSLWRQVVQDGLLAHTNRSSFDGNTIVKSAIDGFREESRHVEIKGGKGGRREAILRPGESGGGKISSRHLRRRTNSHQPRRRYRFFPSKPNSSNDGGDDNDATRKAEDADNGIGAMEDDNIQGVASSATSGTEQTRQKRNTPPCRRARRKPYLMKASHSTWWEPKTHSQLVHSPTSIDEQNNYSAHNWITTHLWHAKRFQISPKLFDAWSIPLIHCNRGSRASLRLASSETSPKCTIQDGTWEVNGCTITIEVRKIASSSTTMSFSSSDQTLVSILQRLCGTEAPFLMDEDVLLGNQSGEGIIYEIDACPLRPIGPSTFLFSHSTERDDLENSRVGILIHPATHRRVVSILKKIIDECGNADSEVTLSTMPLALLRIRGTASTATVQYVLGQIELSVLDDDANMHGTLIELGEIPTSLKAPMSDSTSIPNTTTPSRSWIKLKCHRPNQNYQHLPHNLASSGWDIYCHPSICSSLFQSFVVDGGACAIGLVEDARGQLEAYPPLPVFPRDYPDTEDGRLYWNGGANAAPVMNEGGDEHRSIAHWKDWAVIRTCVEGSWGRINTELKRTFRHWNEQDAQGTDKSKSSSGSAEKMTLPKLLTNHKLLCRDTFAIHWESLTTLDKQPALVVVRGAYGIPFLQVLHGCGKPFLQTAPAAESGRKRRPRRTVRPHNWAVHASPLSRKEAELHSSLCQQLSSSLSLPALLRCELYCEEKGTLNVGDLIFPLDRHDNDGSCSETSESENGTSTANVNAHSSLLGVVTGGGFSPSRGKCHGIGFVGAAKLINALDGTVHGMGLIVPQSNGHRKMVLKVMVMRDACVSRVALLSILL</sequence>
<gene>
    <name evidence="4" type="ORF">ACHAWU_001151</name>
</gene>
<name>A0ABD3MJP9_9STRA</name>
<dbReference type="EMBL" id="JALLBG020000130">
    <property type="protein sequence ID" value="KAL3763004.1"/>
    <property type="molecule type" value="Genomic_DNA"/>
</dbReference>
<feature type="domain" description="Pop1 N-terminal" evidence="2">
    <location>
        <begin position="163"/>
        <end position="325"/>
    </location>
</feature>
<dbReference type="InterPro" id="IPR039182">
    <property type="entry name" value="Pop1"/>
</dbReference>
<dbReference type="Proteomes" id="UP001530293">
    <property type="component" value="Unassembled WGS sequence"/>
</dbReference>
<feature type="region of interest" description="Disordered" evidence="1">
    <location>
        <begin position="1"/>
        <end position="66"/>
    </location>
</feature>
<feature type="compositionally biased region" description="Basic and acidic residues" evidence="1">
    <location>
        <begin position="136"/>
        <end position="149"/>
    </location>
</feature>
<dbReference type="PANTHER" id="PTHR22731:SF3">
    <property type="entry name" value="RIBONUCLEASES P_MRP PROTEIN SUBUNIT POP1"/>
    <property type="match status" value="1"/>
</dbReference>
<feature type="compositionally biased region" description="Polar residues" evidence="1">
    <location>
        <begin position="220"/>
        <end position="229"/>
    </location>
</feature>
<feature type="domain" description="POP1 C-terminal" evidence="3">
    <location>
        <begin position="841"/>
        <end position="884"/>
    </location>
</feature>
<dbReference type="InterPro" id="IPR009723">
    <property type="entry name" value="Pop1_N"/>
</dbReference>
<dbReference type="Pfam" id="PF06978">
    <property type="entry name" value="POP1_N"/>
    <property type="match status" value="1"/>
</dbReference>
<evidence type="ECO:0000313" key="5">
    <source>
        <dbReference type="Proteomes" id="UP001530293"/>
    </source>
</evidence>
<keyword evidence="5" id="KW-1185">Reference proteome</keyword>
<accession>A0ABD3MJP9</accession>
<evidence type="ECO:0000259" key="3">
    <source>
        <dbReference type="Pfam" id="PF22770"/>
    </source>
</evidence>
<evidence type="ECO:0000256" key="1">
    <source>
        <dbReference type="SAM" id="MobiDB-lite"/>
    </source>
</evidence>
<feature type="compositionally biased region" description="Basic residues" evidence="1">
    <location>
        <begin position="161"/>
        <end position="179"/>
    </location>
</feature>
<evidence type="ECO:0000259" key="2">
    <source>
        <dbReference type="Pfam" id="PF06978"/>
    </source>
</evidence>
<feature type="compositionally biased region" description="Polar residues" evidence="1">
    <location>
        <begin position="54"/>
        <end position="66"/>
    </location>
</feature>
<dbReference type="InterPro" id="IPR055079">
    <property type="entry name" value="POP1_C"/>
</dbReference>
<organism evidence="4 5">
    <name type="scientific">Discostella pseudostelligera</name>
    <dbReference type="NCBI Taxonomy" id="259834"/>
    <lineage>
        <taxon>Eukaryota</taxon>
        <taxon>Sar</taxon>
        <taxon>Stramenopiles</taxon>
        <taxon>Ochrophyta</taxon>
        <taxon>Bacillariophyta</taxon>
        <taxon>Coscinodiscophyceae</taxon>
        <taxon>Thalassiosirophycidae</taxon>
        <taxon>Stephanodiscales</taxon>
        <taxon>Stephanodiscaceae</taxon>
        <taxon>Discostella</taxon>
    </lineage>
</organism>
<proteinExistence type="predicted"/>
<dbReference type="AlphaFoldDB" id="A0ABD3MJP9"/>
<protein>
    <submittedName>
        <fullName evidence="4">Uncharacterized protein</fullName>
    </submittedName>
</protein>
<dbReference type="PANTHER" id="PTHR22731">
    <property type="entry name" value="RIBONUCLEASES P/MRP PROTEIN SUBUNIT POP1"/>
    <property type="match status" value="1"/>
</dbReference>
<comment type="caution">
    <text evidence="4">The sequence shown here is derived from an EMBL/GenBank/DDBJ whole genome shotgun (WGS) entry which is preliminary data.</text>
</comment>
<feature type="compositionally biased region" description="Low complexity" evidence="1">
    <location>
        <begin position="1"/>
        <end position="53"/>
    </location>
</feature>
<dbReference type="Pfam" id="PF22770">
    <property type="entry name" value="POP1_C"/>
    <property type="match status" value="1"/>
</dbReference>
<reference evidence="4 5" key="1">
    <citation type="submission" date="2024-10" db="EMBL/GenBank/DDBJ databases">
        <title>Updated reference genomes for cyclostephanoid diatoms.</title>
        <authorList>
            <person name="Roberts W.R."/>
            <person name="Alverson A.J."/>
        </authorList>
    </citation>
    <scope>NUCLEOTIDE SEQUENCE [LARGE SCALE GENOMIC DNA]</scope>
    <source>
        <strain evidence="4 5">AJA232-27</strain>
    </source>
</reference>
<evidence type="ECO:0000313" key="4">
    <source>
        <dbReference type="EMBL" id="KAL3763004.1"/>
    </source>
</evidence>